<evidence type="ECO:0000313" key="2">
    <source>
        <dbReference type="Proteomes" id="UP001170310"/>
    </source>
</evidence>
<dbReference type="SFLD" id="SFLDG01140">
    <property type="entry name" value="C2.B:_Phosphomannomutase_and_P"/>
    <property type="match status" value="1"/>
</dbReference>
<dbReference type="GO" id="GO:0005829">
    <property type="term" value="C:cytosol"/>
    <property type="evidence" value="ECO:0007669"/>
    <property type="project" value="TreeGrafter"/>
</dbReference>
<dbReference type="NCBIfam" id="TIGR00099">
    <property type="entry name" value="Cof-subfamily"/>
    <property type="match status" value="1"/>
</dbReference>
<dbReference type="Pfam" id="PF08282">
    <property type="entry name" value="Hydrolase_3"/>
    <property type="match status" value="1"/>
</dbReference>
<dbReference type="RefSeq" id="WP_046467007.1">
    <property type="nucleotide sequence ID" value="NZ_JAUOQO010000001.1"/>
</dbReference>
<dbReference type="Gene3D" id="3.40.50.1000">
    <property type="entry name" value="HAD superfamily/HAD-like"/>
    <property type="match status" value="1"/>
</dbReference>
<protein>
    <submittedName>
        <fullName evidence="1">Cof-type HAD-IIB family hydrolase</fullName>
    </submittedName>
</protein>
<dbReference type="InterPro" id="IPR006379">
    <property type="entry name" value="HAD-SF_hydro_IIB"/>
</dbReference>
<dbReference type="GO" id="GO:0000287">
    <property type="term" value="F:magnesium ion binding"/>
    <property type="evidence" value="ECO:0007669"/>
    <property type="project" value="TreeGrafter"/>
</dbReference>
<name>A0AAW7YQ40_9STAP</name>
<dbReference type="Gene3D" id="3.30.1240.10">
    <property type="match status" value="1"/>
</dbReference>
<dbReference type="SFLD" id="SFLDS00003">
    <property type="entry name" value="Haloacid_Dehalogenase"/>
    <property type="match status" value="1"/>
</dbReference>
<gene>
    <name evidence="1" type="ORF">Q4528_00775</name>
</gene>
<keyword evidence="1" id="KW-0378">Hydrolase</keyword>
<dbReference type="NCBIfam" id="TIGR01484">
    <property type="entry name" value="HAD-SF-IIB"/>
    <property type="match status" value="1"/>
</dbReference>
<dbReference type="InterPro" id="IPR036412">
    <property type="entry name" value="HAD-like_sf"/>
</dbReference>
<keyword evidence="2" id="KW-1185">Reference proteome</keyword>
<dbReference type="InterPro" id="IPR023214">
    <property type="entry name" value="HAD_sf"/>
</dbReference>
<comment type="caution">
    <text evidence="1">The sequence shown here is derived from an EMBL/GenBank/DDBJ whole genome shotgun (WGS) entry which is preliminary data.</text>
</comment>
<dbReference type="CDD" id="cd07518">
    <property type="entry name" value="HAD_YbiV-Like"/>
    <property type="match status" value="1"/>
</dbReference>
<proteinExistence type="predicted"/>
<organism evidence="1 2">
    <name type="scientific">Staphylococcus pasteuri_A</name>
    <dbReference type="NCBI Taxonomy" id="3062664"/>
    <lineage>
        <taxon>Bacteria</taxon>
        <taxon>Bacillati</taxon>
        <taxon>Bacillota</taxon>
        <taxon>Bacilli</taxon>
        <taxon>Bacillales</taxon>
        <taxon>Staphylococcaceae</taxon>
        <taxon>Staphylococcus</taxon>
    </lineage>
</organism>
<dbReference type="PANTHER" id="PTHR10000">
    <property type="entry name" value="PHOSPHOSERINE PHOSPHATASE"/>
    <property type="match status" value="1"/>
</dbReference>
<dbReference type="AlphaFoldDB" id="A0AAW7YQ40"/>
<dbReference type="PANTHER" id="PTHR10000:SF53">
    <property type="entry name" value="5-AMINO-6-(5-PHOSPHO-D-RIBITYLAMINO)URACIL PHOSPHATASE YBJI-RELATED"/>
    <property type="match status" value="1"/>
</dbReference>
<dbReference type="SUPFAM" id="SSF56784">
    <property type="entry name" value="HAD-like"/>
    <property type="match status" value="1"/>
</dbReference>
<evidence type="ECO:0000313" key="1">
    <source>
        <dbReference type="EMBL" id="MDO6572685.1"/>
    </source>
</evidence>
<dbReference type="PROSITE" id="PS01229">
    <property type="entry name" value="COF_2"/>
    <property type="match status" value="1"/>
</dbReference>
<dbReference type="InterPro" id="IPR000150">
    <property type="entry name" value="Cof"/>
</dbReference>
<dbReference type="EMBL" id="JAUOQO010000001">
    <property type="protein sequence ID" value="MDO6572685.1"/>
    <property type="molecule type" value="Genomic_DNA"/>
</dbReference>
<dbReference type="GO" id="GO:0016791">
    <property type="term" value="F:phosphatase activity"/>
    <property type="evidence" value="ECO:0007669"/>
    <property type="project" value="TreeGrafter"/>
</dbReference>
<sequence length="268" mass="30964">MIKAIAVDMDGTFLDSKKQFDKERFERIFKALKGKSIEFIAASGNQYAKLKSIFGERDMFFIAENGAVIYKGNELYQYRSFNHQDYQDVIDYLNLERHINQLVVCGLESAYILEDTPEDFKKDTKFYYHQLSEISQLQNLPEDEYVKIALNINRETHPQLDKDLQERFPETIKLVSSGHDSIDIIMPNMTKGQALHRLLELWGLEPSELMAFGDANNDKDMLELAQYSYVMKNSQDASLFDIAYDVAPSNDEQGVLTTIETMVLDNHK</sequence>
<reference evidence="1" key="1">
    <citation type="submission" date="2023-07" db="EMBL/GenBank/DDBJ databases">
        <title>Genome content predicts the carbon catabolic preferences of heterotrophic bacteria.</title>
        <authorList>
            <person name="Gralka M."/>
        </authorList>
    </citation>
    <scope>NUCLEOTIDE SEQUENCE</scope>
    <source>
        <strain evidence="1">E2R20</strain>
    </source>
</reference>
<dbReference type="Proteomes" id="UP001170310">
    <property type="component" value="Unassembled WGS sequence"/>
</dbReference>
<accession>A0AAW7YQ40</accession>